<keyword evidence="3" id="KW-1185">Reference proteome</keyword>
<evidence type="ECO:0000313" key="2">
    <source>
        <dbReference type="EMBL" id="KAE8762198.1"/>
    </source>
</evidence>
<proteinExistence type="predicted"/>
<name>A0A7J5UIJ4_9MICO</name>
<organism evidence="2 3">
    <name type="scientific">Georgenia thermotolerans</name>
    <dbReference type="NCBI Taxonomy" id="527326"/>
    <lineage>
        <taxon>Bacteria</taxon>
        <taxon>Bacillati</taxon>
        <taxon>Actinomycetota</taxon>
        <taxon>Actinomycetes</taxon>
        <taxon>Micrococcales</taxon>
        <taxon>Bogoriellaceae</taxon>
        <taxon>Georgenia</taxon>
    </lineage>
</organism>
<dbReference type="AlphaFoldDB" id="A0A7J5UIJ4"/>
<dbReference type="Proteomes" id="UP000451860">
    <property type="component" value="Unassembled WGS sequence"/>
</dbReference>
<evidence type="ECO:0000313" key="3">
    <source>
        <dbReference type="Proteomes" id="UP000451860"/>
    </source>
</evidence>
<comment type="caution">
    <text evidence="2">The sequence shown here is derived from an EMBL/GenBank/DDBJ whole genome shotgun (WGS) entry which is preliminary data.</text>
</comment>
<sequence length="164" mass="16472">MFDDEQDESRGGDGAVPDGTPGRPGVPDPDGAADRADAADCDDAGDAGERAEAADREADVAGACPPPGGLAGVLEEMAALVGLPLAVGLAAIDPDGQDPSDLVELAAQWSRVLAWAHYQRAEALAALVAGAIEHDAAPGALTAVSTEVAMRQGISRPAATRLVR</sequence>
<reference evidence="2 3" key="1">
    <citation type="submission" date="2019-10" db="EMBL/GenBank/DDBJ databases">
        <title>Georgenia wutianyii sp. nov. and Georgenia yuyongxinii sp. nov. isolated from plateau pika (Ochotona curzoniae) in the Qinghai-Tibet plateau of China.</title>
        <authorList>
            <person name="Tian Z."/>
        </authorList>
    </citation>
    <scope>NUCLEOTIDE SEQUENCE [LARGE SCALE GENOMIC DNA]</scope>
    <source>
        <strain evidence="2 3">DSM 21501</strain>
    </source>
</reference>
<feature type="region of interest" description="Disordered" evidence="1">
    <location>
        <begin position="1"/>
        <end position="68"/>
    </location>
</feature>
<dbReference type="EMBL" id="WHJE01000227">
    <property type="protein sequence ID" value="KAE8762198.1"/>
    <property type="molecule type" value="Genomic_DNA"/>
</dbReference>
<feature type="compositionally biased region" description="Basic and acidic residues" evidence="1">
    <location>
        <begin position="47"/>
        <end position="59"/>
    </location>
</feature>
<evidence type="ECO:0000256" key="1">
    <source>
        <dbReference type="SAM" id="MobiDB-lite"/>
    </source>
</evidence>
<feature type="compositionally biased region" description="Low complexity" evidence="1">
    <location>
        <begin position="16"/>
        <end position="30"/>
    </location>
</feature>
<gene>
    <name evidence="2" type="ORF">GB883_20590</name>
</gene>
<accession>A0A7J5UIJ4</accession>
<feature type="non-terminal residue" evidence="2">
    <location>
        <position position="164"/>
    </location>
</feature>
<protein>
    <recommendedName>
        <fullName evidence="4">DUF222 domain-containing protein</fullName>
    </recommendedName>
</protein>
<evidence type="ECO:0008006" key="4">
    <source>
        <dbReference type="Google" id="ProtNLM"/>
    </source>
</evidence>
<dbReference type="RefSeq" id="WP_211489981.1">
    <property type="nucleotide sequence ID" value="NZ_WHJE01000227.1"/>
</dbReference>